<dbReference type="AlphaFoldDB" id="A0A433Q8R6"/>
<evidence type="ECO:0000313" key="4">
    <source>
        <dbReference type="Proteomes" id="UP000274822"/>
    </source>
</evidence>
<feature type="non-terminal residue" evidence="3">
    <location>
        <position position="1"/>
    </location>
</feature>
<evidence type="ECO:0000259" key="2">
    <source>
        <dbReference type="Pfam" id="PF25430"/>
    </source>
</evidence>
<comment type="caution">
    <text evidence="3">The sequence shown here is derived from an EMBL/GenBank/DDBJ whole genome shotgun (WGS) entry which is preliminary data.</text>
</comment>
<reference evidence="3 4" key="1">
    <citation type="journal article" date="2018" name="New Phytol.">
        <title>Phylogenomics of Endogonaceae and evolution of mycorrhizas within Mucoromycota.</title>
        <authorList>
            <person name="Chang Y."/>
            <person name="Desiro A."/>
            <person name="Na H."/>
            <person name="Sandor L."/>
            <person name="Lipzen A."/>
            <person name="Clum A."/>
            <person name="Barry K."/>
            <person name="Grigoriev I.V."/>
            <person name="Martin F.M."/>
            <person name="Stajich J.E."/>
            <person name="Smith M.E."/>
            <person name="Bonito G."/>
            <person name="Spatafora J.W."/>
        </authorList>
    </citation>
    <scope>NUCLEOTIDE SEQUENCE [LARGE SCALE GENOMIC DNA]</scope>
    <source>
        <strain evidence="3 4">AD002</strain>
    </source>
</reference>
<protein>
    <recommendedName>
        <fullName evidence="2">PRP28/DDX23-like helical domain-containing protein</fullName>
    </recommendedName>
</protein>
<comment type="catalytic activity">
    <reaction evidence="1">
        <text>ATP + H2O = ADP + phosphate + H(+)</text>
        <dbReference type="Rhea" id="RHEA:13065"/>
        <dbReference type="ChEBI" id="CHEBI:15377"/>
        <dbReference type="ChEBI" id="CHEBI:15378"/>
        <dbReference type="ChEBI" id="CHEBI:30616"/>
        <dbReference type="ChEBI" id="CHEBI:43474"/>
        <dbReference type="ChEBI" id="CHEBI:456216"/>
        <dbReference type="EC" id="3.6.4.13"/>
    </reaction>
</comment>
<dbReference type="GO" id="GO:0003724">
    <property type="term" value="F:RNA helicase activity"/>
    <property type="evidence" value="ECO:0007669"/>
    <property type="project" value="UniProtKB-EC"/>
</dbReference>
<dbReference type="Pfam" id="PF25430">
    <property type="entry name" value="DDX23"/>
    <property type="match status" value="1"/>
</dbReference>
<proteinExistence type="predicted"/>
<organism evidence="3 4">
    <name type="scientific">Jimgerdemannia flammicorona</name>
    <dbReference type="NCBI Taxonomy" id="994334"/>
    <lineage>
        <taxon>Eukaryota</taxon>
        <taxon>Fungi</taxon>
        <taxon>Fungi incertae sedis</taxon>
        <taxon>Mucoromycota</taxon>
        <taxon>Mucoromycotina</taxon>
        <taxon>Endogonomycetes</taxon>
        <taxon>Endogonales</taxon>
        <taxon>Endogonaceae</taxon>
        <taxon>Jimgerdemannia</taxon>
    </lineage>
</organism>
<feature type="domain" description="PRP28/DDX23-like helical" evidence="2">
    <location>
        <begin position="281"/>
        <end position="342"/>
    </location>
</feature>
<dbReference type="EMBL" id="RBNJ01011098">
    <property type="protein sequence ID" value="RUS26166.1"/>
    <property type="molecule type" value="Genomic_DNA"/>
</dbReference>
<sequence length="350" mass="41806">GGTKEVYQNKRLSAGQLPASTKPPRVVALDLLRLFGGMAKDMEITTFDRPVFIRFQDVLDNYALRFRTKAPLFRPTHLAVYRKDRYDWDRDRDRHDNCPRYDDGRRDVDVIKEIPTGRSTTRGGGESRIMTGTMTVIDTEIGDRDTDSRMEWISDMTMKKVPVSLEELIAKEEAEKREAEKPKFFTKEERAKLALEKRQQEVEELWRKQEQERHVRDENRNDREQHFECDFGRERDHRREPPKTPAAMELDDDKEVQVIRERHMDGERRKRKIRKMNEKVVFDWATDEDTSYDFNPLYANQHDARMFGRRHFAGMNIKDQIKQRSAFYNRMLEEPRTDRAEELMDIDRKD</sequence>
<evidence type="ECO:0000313" key="3">
    <source>
        <dbReference type="EMBL" id="RUS26166.1"/>
    </source>
</evidence>
<gene>
    <name evidence="3" type="ORF">BC938DRAFT_471147</name>
</gene>
<feature type="non-terminal residue" evidence="3">
    <location>
        <position position="350"/>
    </location>
</feature>
<keyword evidence="4" id="KW-1185">Reference proteome</keyword>
<dbReference type="InterPro" id="IPR057479">
    <property type="entry name" value="PRP28/DDX23-like_helical"/>
</dbReference>
<accession>A0A433Q8R6</accession>
<evidence type="ECO:0000256" key="1">
    <source>
        <dbReference type="ARBA" id="ARBA00047984"/>
    </source>
</evidence>
<dbReference type="Proteomes" id="UP000274822">
    <property type="component" value="Unassembled WGS sequence"/>
</dbReference>
<name>A0A433Q8R6_9FUNG</name>